<protein>
    <submittedName>
        <fullName evidence="1">Uncharacterized protein</fullName>
    </submittedName>
</protein>
<dbReference type="Gramene" id="CDP09391">
    <property type="protein sequence ID" value="CDP09391"/>
    <property type="gene ID" value="GSCOC_T00028738001"/>
</dbReference>
<dbReference type="Proteomes" id="UP000295252">
    <property type="component" value="Chromosome IV"/>
</dbReference>
<evidence type="ECO:0000313" key="1">
    <source>
        <dbReference type="EMBL" id="CDP09391.1"/>
    </source>
</evidence>
<dbReference type="EMBL" id="HG739122">
    <property type="protein sequence ID" value="CDP09391.1"/>
    <property type="molecule type" value="Genomic_DNA"/>
</dbReference>
<name>A0A068ULQ2_COFCA</name>
<reference evidence="2" key="1">
    <citation type="journal article" date="2014" name="Science">
        <title>The coffee genome provides insight into the convergent evolution of caffeine biosynthesis.</title>
        <authorList>
            <person name="Denoeud F."/>
            <person name="Carretero-Paulet L."/>
            <person name="Dereeper A."/>
            <person name="Droc G."/>
            <person name="Guyot R."/>
            <person name="Pietrella M."/>
            <person name="Zheng C."/>
            <person name="Alberti A."/>
            <person name="Anthony F."/>
            <person name="Aprea G."/>
            <person name="Aury J.M."/>
            <person name="Bento P."/>
            <person name="Bernard M."/>
            <person name="Bocs S."/>
            <person name="Campa C."/>
            <person name="Cenci A."/>
            <person name="Combes M.C."/>
            <person name="Crouzillat D."/>
            <person name="Da Silva C."/>
            <person name="Daddiego L."/>
            <person name="De Bellis F."/>
            <person name="Dussert S."/>
            <person name="Garsmeur O."/>
            <person name="Gayraud T."/>
            <person name="Guignon V."/>
            <person name="Jahn K."/>
            <person name="Jamilloux V."/>
            <person name="Joet T."/>
            <person name="Labadie K."/>
            <person name="Lan T."/>
            <person name="Leclercq J."/>
            <person name="Lepelley M."/>
            <person name="Leroy T."/>
            <person name="Li L.T."/>
            <person name="Librado P."/>
            <person name="Lopez L."/>
            <person name="Munoz A."/>
            <person name="Noel B."/>
            <person name="Pallavicini A."/>
            <person name="Perrotta G."/>
            <person name="Poncet V."/>
            <person name="Pot D."/>
            <person name="Priyono X."/>
            <person name="Rigoreau M."/>
            <person name="Rouard M."/>
            <person name="Rozas J."/>
            <person name="Tranchant-Dubreuil C."/>
            <person name="VanBuren R."/>
            <person name="Zhang Q."/>
            <person name="Andrade A.C."/>
            <person name="Argout X."/>
            <person name="Bertrand B."/>
            <person name="de Kochko A."/>
            <person name="Graziosi G."/>
            <person name="Henry R.J."/>
            <person name="Jayarama X."/>
            <person name="Ming R."/>
            <person name="Nagai C."/>
            <person name="Rounsley S."/>
            <person name="Sankoff D."/>
            <person name="Giuliano G."/>
            <person name="Albert V.A."/>
            <person name="Wincker P."/>
            <person name="Lashermes P."/>
        </authorList>
    </citation>
    <scope>NUCLEOTIDE SEQUENCE [LARGE SCALE GENOMIC DNA]</scope>
    <source>
        <strain evidence="2">cv. DH200-94</strain>
    </source>
</reference>
<gene>
    <name evidence="1" type="ORF">GSCOC_T00028738001</name>
</gene>
<evidence type="ECO:0000313" key="2">
    <source>
        <dbReference type="Proteomes" id="UP000295252"/>
    </source>
</evidence>
<accession>A0A068ULQ2</accession>
<keyword evidence="2" id="KW-1185">Reference proteome</keyword>
<sequence>MLWILVVWRMVTRSPAGSVSALLLLYLRRNLSMKLPTCLTRLKCSSAFFVNWSLSKQDIISAY</sequence>
<dbReference type="InParanoid" id="A0A068ULQ2"/>
<proteinExistence type="predicted"/>
<organism evidence="1 2">
    <name type="scientific">Coffea canephora</name>
    <name type="common">Robusta coffee</name>
    <dbReference type="NCBI Taxonomy" id="49390"/>
    <lineage>
        <taxon>Eukaryota</taxon>
        <taxon>Viridiplantae</taxon>
        <taxon>Streptophyta</taxon>
        <taxon>Embryophyta</taxon>
        <taxon>Tracheophyta</taxon>
        <taxon>Spermatophyta</taxon>
        <taxon>Magnoliopsida</taxon>
        <taxon>eudicotyledons</taxon>
        <taxon>Gunneridae</taxon>
        <taxon>Pentapetalae</taxon>
        <taxon>asterids</taxon>
        <taxon>lamiids</taxon>
        <taxon>Gentianales</taxon>
        <taxon>Rubiaceae</taxon>
        <taxon>Ixoroideae</taxon>
        <taxon>Gardenieae complex</taxon>
        <taxon>Bertiereae - Coffeeae clade</taxon>
        <taxon>Coffeeae</taxon>
        <taxon>Coffea</taxon>
    </lineage>
</organism>
<dbReference type="AlphaFoldDB" id="A0A068ULQ2"/>